<sequence length="84" mass="9234">MPLGAGRRSCPGIAFALQMTHLALASLLQAYEVSTLSNAQLDMTITPGLTNNRALPLQEFKFFFNPACRFISTDKCCQVEYAFA</sequence>
<evidence type="ECO:0000256" key="5">
    <source>
        <dbReference type="ARBA" id="ARBA00023004"/>
    </source>
</evidence>
<evidence type="ECO:0000313" key="9">
    <source>
        <dbReference type="Proteomes" id="UP001064489"/>
    </source>
</evidence>
<dbReference type="EMBL" id="JAJSOW010000001">
    <property type="protein sequence ID" value="KAI9201266.1"/>
    <property type="molecule type" value="Genomic_DNA"/>
</dbReference>
<evidence type="ECO:0008006" key="10">
    <source>
        <dbReference type="Google" id="ProtNLM"/>
    </source>
</evidence>
<comment type="caution">
    <text evidence="8">The sequence shown here is derived from an EMBL/GenBank/DDBJ whole genome shotgun (WGS) entry which is preliminary data.</text>
</comment>
<keyword evidence="9" id="KW-1185">Reference proteome</keyword>
<keyword evidence="7" id="KW-0732">Signal</keyword>
<organism evidence="8 9">
    <name type="scientific">Acer negundo</name>
    <name type="common">Box elder</name>
    <dbReference type="NCBI Taxonomy" id="4023"/>
    <lineage>
        <taxon>Eukaryota</taxon>
        <taxon>Viridiplantae</taxon>
        <taxon>Streptophyta</taxon>
        <taxon>Embryophyta</taxon>
        <taxon>Tracheophyta</taxon>
        <taxon>Spermatophyta</taxon>
        <taxon>Magnoliopsida</taxon>
        <taxon>eudicotyledons</taxon>
        <taxon>Gunneridae</taxon>
        <taxon>Pentapetalae</taxon>
        <taxon>rosids</taxon>
        <taxon>malvids</taxon>
        <taxon>Sapindales</taxon>
        <taxon>Sapindaceae</taxon>
        <taxon>Hippocastanoideae</taxon>
        <taxon>Acereae</taxon>
        <taxon>Acer</taxon>
    </lineage>
</organism>
<protein>
    <recommendedName>
        <fullName evidence="10">Cytochrome P450</fullName>
    </recommendedName>
</protein>
<keyword evidence="4" id="KW-0560">Oxidoreductase</keyword>
<keyword evidence="3" id="KW-0479">Metal-binding</keyword>
<dbReference type="SUPFAM" id="SSF48264">
    <property type="entry name" value="Cytochrome P450"/>
    <property type="match status" value="1"/>
</dbReference>
<feature type="chain" id="PRO_5042179358" description="Cytochrome P450" evidence="7">
    <location>
        <begin position="26"/>
        <end position="84"/>
    </location>
</feature>
<dbReference type="InterPro" id="IPR001128">
    <property type="entry name" value="Cyt_P450"/>
</dbReference>
<keyword evidence="5" id="KW-0408">Iron</keyword>
<dbReference type="GO" id="GO:0016705">
    <property type="term" value="F:oxidoreductase activity, acting on paired donors, with incorporation or reduction of molecular oxygen"/>
    <property type="evidence" value="ECO:0007669"/>
    <property type="project" value="InterPro"/>
</dbReference>
<dbReference type="AlphaFoldDB" id="A0AAD5JIR2"/>
<dbReference type="GO" id="GO:0020037">
    <property type="term" value="F:heme binding"/>
    <property type="evidence" value="ECO:0007669"/>
    <property type="project" value="InterPro"/>
</dbReference>
<evidence type="ECO:0000256" key="7">
    <source>
        <dbReference type="SAM" id="SignalP"/>
    </source>
</evidence>
<dbReference type="GO" id="GO:0004497">
    <property type="term" value="F:monooxygenase activity"/>
    <property type="evidence" value="ECO:0007669"/>
    <property type="project" value="UniProtKB-KW"/>
</dbReference>
<reference evidence="8" key="2">
    <citation type="submission" date="2023-02" db="EMBL/GenBank/DDBJ databases">
        <authorList>
            <person name="Swenson N.G."/>
            <person name="Wegrzyn J.L."/>
            <person name="Mcevoy S.L."/>
        </authorList>
    </citation>
    <scope>NUCLEOTIDE SEQUENCE</scope>
    <source>
        <strain evidence="8">91603</strain>
        <tissue evidence="8">Leaf</tissue>
    </source>
</reference>
<dbReference type="Gene3D" id="1.10.630.10">
    <property type="entry name" value="Cytochrome P450"/>
    <property type="match status" value="1"/>
</dbReference>
<name>A0AAD5JIR2_ACENE</name>
<accession>A0AAD5JIR2</accession>
<feature type="signal peptide" evidence="7">
    <location>
        <begin position="1"/>
        <end position="25"/>
    </location>
</feature>
<evidence type="ECO:0000256" key="3">
    <source>
        <dbReference type="ARBA" id="ARBA00022723"/>
    </source>
</evidence>
<evidence type="ECO:0000256" key="1">
    <source>
        <dbReference type="ARBA" id="ARBA00010617"/>
    </source>
</evidence>
<dbReference type="InterPro" id="IPR036396">
    <property type="entry name" value="Cyt_P450_sf"/>
</dbReference>
<dbReference type="Pfam" id="PF00067">
    <property type="entry name" value="p450"/>
    <property type="match status" value="1"/>
</dbReference>
<comment type="similarity">
    <text evidence="1">Belongs to the cytochrome P450 family.</text>
</comment>
<dbReference type="InterPro" id="IPR050651">
    <property type="entry name" value="Plant_Cytochrome_P450_Monoox"/>
</dbReference>
<proteinExistence type="inferred from homology"/>
<keyword evidence="6" id="KW-0503">Monooxygenase</keyword>
<evidence type="ECO:0000256" key="2">
    <source>
        <dbReference type="ARBA" id="ARBA00022617"/>
    </source>
</evidence>
<dbReference type="Proteomes" id="UP001064489">
    <property type="component" value="Chromosome 9"/>
</dbReference>
<keyword evidence="2" id="KW-0349">Heme</keyword>
<gene>
    <name evidence="8" type="ORF">LWI28_020942</name>
</gene>
<evidence type="ECO:0000256" key="4">
    <source>
        <dbReference type="ARBA" id="ARBA00023002"/>
    </source>
</evidence>
<dbReference type="GO" id="GO:0005506">
    <property type="term" value="F:iron ion binding"/>
    <property type="evidence" value="ECO:0007669"/>
    <property type="project" value="InterPro"/>
</dbReference>
<dbReference type="PANTHER" id="PTHR47947">
    <property type="entry name" value="CYTOCHROME P450 82C3-RELATED"/>
    <property type="match status" value="1"/>
</dbReference>
<evidence type="ECO:0000313" key="8">
    <source>
        <dbReference type="EMBL" id="KAI9201266.1"/>
    </source>
</evidence>
<reference evidence="8" key="1">
    <citation type="journal article" date="2022" name="Plant J.">
        <title>Strategies of tolerance reflected in two North American maple genomes.</title>
        <authorList>
            <person name="McEvoy S.L."/>
            <person name="Sezen U.U."/>
            <person name="Trouern-Trend A."/>
            <person name="McMahon S.M."/>
            <person name="Schaberg P.G."/>
            <person name="Yang J."/>
            <person name="Wegrzyn J.L."/>
            <person name="Swenson N.G."/>
        </authorList>
    </citation>
    <scope>NUCLEOTIDE SEQUENCE</scope>
    <source>
        <strain evidence="8">91603</strain>
    </source>
</reference>
<dbReference type="PANTHER" id="PTHR47947:SF39">
    <property type="entry name" value="CYTOCHROME P450"/>
    <property type="match status" value="1"/>
</dbReference>
<evidence type="ECO:0000256" key="6">
    <source>
        <dbReference type="ARBA" id="ARBA00023033"/>
    </source>
</evidence>